<feature type="region of interest" description="Disordered" evidence="6">
    <location>
        <begin position="1"/>
        <end position="31"/>
    </location>
</feature>
<feature type="transmembrane region" description="Helical" evidence="7">
    <location>
        <begin position="397"/>
        <end position="420"/>
    </location>
</feature>
<dbReference type="EMBL" id="SGWQ01000005">
    <property type="protein sequence ID" value="RZS37626.1"/>
    <property type="molecule type" value="Genomic_DNA"/>
</dbReference>
<comment type="subcellular location">
    <subcellularLocation>
        <location evidence="1">Cell membrane</location>
        <topology evidence="1">Multi-pass membrane protein</topology>
    </subcellularLocation>
</comment>
<keyword evidence="4 7" id="KW-1133">Transmembrane helix</keyword>
<feature type="transmembrane region" description="Helical" evidence="7">
    <location>
        <begin position="426"/>
        <end position="447"/>
    </location>
</feature>
<dbReference type="Gene3D" id="1.20.1250.20">
    <property type="entry name" value="MFS general substrate transporter like domains"/>
    <property type="match status" value="1"/>
</dbReference>
<dbReference type="InterPro" id="IPR036259">
    <property type="entry name" value="MFS_trans_sf"/>
</dbReference>
<dbReference type="Pfam" id="PF07690">
    <property type="entry name" value="MFS_1"/>
    <property type="match status" value="1"/>
</dbReference>
<keyword evidence="3 7" id="KW-0812">Transmembrane</keyword>
<evidence type="ECO:0000256" key="1">
    <source>
        <dbReference type="ARBA" id="ARBA00004651"/>
    </source>
</evidence>
<comment type="caution">
    <text evidence="9">The sequence shown here is derived from an EMBL/GenBank/DDBJ whole genome shotgun (WGS) entry which is preliminary data.</text>
</comment>
<dbReference type="InterPro" id="IPR011701">
    <property type="entry name" value="MFS"/>
</dbReference>
<evidence type="ECO:0000256" key="4">
    <source>
        <dbReference type="ARBA" id="ARBA00022989"/>
    </source>
</evidence>
<dbReference type="PANTHER" id="PTHR23513">
    <property type="entry name" value="INTEGRAL MEMBRANE EFFLUX PROTEIN-RELATED"/>
    <property type="match status" value="1"/>
</dbReference>
<feature type="compositionally biased region" description="Polar residues" evidence="6">
    <location>
        <begin position="12"/>
        <end position="21"/>
    </location>
</feature>
<dbReference type="PROSITE" id="PS50850">
    <property type="entry name" value="MFS"/>
    <property type="match status" value="1"/>
</dbReference>
<feature type="transmembrane region" description="Helical" evidence="7">
    <location>
        <begin position="275"/>
        <end position="296"/>
    </location>
</feature>
<dbReference type="SUPFAM" id="SSF103473">
    <property type="entry name" value="MFS general substrate transporter"/>
    <property type="match status" value="1"/>
</dbReference>
<dbReference type="Proteomes" id="UP000294257">
    <property type="component" value="Unassembled WGS sequence"/>
</dbReference>
<evidence type="ECO:0000256" key="3">
    <source>
        <dbReference type="ARBA" id="ARBA00022692"/>
    </source>
</evidence>
<protein>
    <recommendedName>
        <fullName evidence="8">Major facilitator superfamily (MFS) profile domain-containing protein</fullName>
    </recommendedName>
</protein>
<proteinExistence type="predicted"/>
<gene>
    <name evidence="9" type="ORF">EV193_105184</name>
</gene>
<evidence type="ECO:0000256" key="6">
    <source>
        <dbReference type="SAM" id="MobiDB-lite"/>
    </source>
</evidence>
<accession>A0A4Q7KMT3</accession>
<keyword evidence="2" id="KW-1003">Cell membrane</keyword>
<evidence type="ECO:0000256" key="2">
    <source>
        <dbReference type="ARBA" id="ARBA00022475"/>
    </source>
</evidence>
<reference evidence="9 10" key="1">
    <citation type="submission" date="2019-02" db="EMBL/GenBank/DDBJ databases">
        <title>Genomic Encyclopedia of Type Strains, Phase IV (KMG-IV): sequencing the most valuable type-strain genomes for metagenomic binning, comparative biology and taxonomic classification.</title>
        <authorList>
            <person name="Goeker M."/>
        </authorList>
    </citation>
    <scope>NUCLEOTIDE SEQUENCE [LARGE SCALE GENOMIC DNA]</scope>
    <source>
        <strain evidence="9 10">DSM 101727</strain>
    </source>
</reference>
<evidence type="ECO:0000256" key="7">
    <source>
        <dbReference type="SAM" id="Phobius"/>
    </source>
</evidence>
<name>A0A4Q7KMT3_9PSEU</name>
<evidence type="ECO:0000313" key="9">
    <source>
        <dbReference type="EMBL" id="RZS37626.1"/>
    </source>
</evidence>
<keyword evidence="5 7" id="KW-0472">Membrane</keyword>
<evidence type="ECO:0000259" key="8">
    <source>
        <dbReference type="PROSITE" id="PS50850"/>
    </source>
</evidence>
<dbReference type="PANTHER" id="PTHR23513:SF17">
    <property type="entry name" value="MEMBRANE PROTEIN"/>
    <property type="match status" value="1"/>
</dbReference>
<feature type="transmembrane region" description="Helical" evidence="7">
    <location>
        <begin position="308"/>
        <end position="328"/>
    </location>
</feature>
<organism evidence="9 10">
    <name type="scientific">Herbihabitans rhizosphaerae</name>
    <dbReference type="NCBI Taxonomy" id="1872711"/>
    <lineage>
        <taxon>Bacteria</taxon>
        <taxon>Bacillati</taxon>
        <taxon>Actinomycetota</taxon>
        <taxon>Actinomycetes</taxon>
        <taxon>Pseudonocardiales</taxon>
        <taxon>Pseudonocardiaceae</taxon>
        <taxon>Herbihabitans</taxon>
    </lineage>
</organism>
<sequence length="454" mass="46495">MFGRRLIAVSTPPDTSESASGSAPAEQSRAHHTRIGARRLLAIAGFRRLLLSRFAGQWGEGLFQAGLAGAVIFNPERAADPLTIAGGFTALLLPYSIVGPFAGALLDRWDRRRVIVVANLLRGTMILLSAVAVATGVGGAGLFTLALVVIGVSRFVGSGLSASLPHVVPVRNLVEANALATTLGAVVSVIGAGCAVGLRAIFGEGNVGSGLTTSVAVIGMVIGAIMATRFTRGALGPDEVDEPSATMVAVARGLLDGGRAALRTPTVLAGFAAMLAYRISFGISLLLTVLLMRYSFTDMGPLKAGLPGIGQMVAAAGLGILAAGLLTARFTNRFGRRHTVVGALLLGAVAQLACGLPMVLPTMLLASFLVMASGQVIKLCVDAAVQRDVGDEVRGRVFALYDTLFNITQVVAIAIAAAVVPLDGRAPGLVVAAALAYVAGLAGFLAVHRRHPDL</sequence>
<evidence type="ECO:0000256" key="5">
    <source>
        <dbReference type="ARBA" id="ARBA00023136"/>
    </source>
</evidence>
<dbReference type="InterPro" id="IPR020846">
    <property type="entry name" value="MFS_dom"/>
</dbReference>
<feature type="transmembrane region" description="Helical" evidence="7">
    <location>
        <begin position="82"/>
        <end position="102"/>
    </location>
</feature>
<feature type="transmembrane region" description="Helical" evidence="7">
    <location>
        <begin position="340"/>
        <end position="360"/>
    </location>
</feature>
<keyword evidence="10" id="KW-1185">Reference proteome</keyword>
<feature type="transmembrane region" description="Helical" evidence="7">
    <location>
        <begin position="208"/>
        <end position="227"/>
    </location>
</feature>
<dbReference type="AlphaFoldDB" id="A0A4Q7KMT3"/>
<dbReference type="CDD" id="cd06173">
    <property type="entry name" value="MFS_MefA_like"/>
    <property type="match status" value="1"/>
</dbReference>
<feature type="transmembrane region" description="Helical" evidence="7">
    <location>
        <begin position="178"/>
        <end position="202"/>
    </location>
</feature>
<evidence type="ECO:0000313" key="10">
    <source>
        <dbReference type="Proteomes" id="UP000294257"/>
    </source>
</evidence>
<dbReference type="GO" id="GO:0022857">
    <property type="term" value="F:transmembrane transporter activity"/>
    <property type="evidence" value="ECO:0007669"/>
    <property type="project" value="InterPro"/>
</dbReference>
<dbReference type="GO" id="GO:0005886">
    <property type="term" value="C:plasma membrane"/>
    <property type="evidence" value="ECO:0007669"/>
    <property type="project" value="UniProtKB-SubCell"/>
</dbReference>
<feature type="domain" description="Major facilitator superfamily (MFS) profile" evidence="8">
    <location>
        <begin position="262"/>
        <end position="454"/>
    </location>
</feature>